<evidence type="ECO:0000313" key="6">
    <source>
        <dbReference type="EMBL" id="QCI58387.1"/>
    </source>
</evidence>
<evidence type="ECO:0000259" key="5">
    <source>
        <dbReference type="PROSITE" id="PS50931"/>
    </source>
</evidence>
<comment type="similarity">
    <text evidence="1">Belongs to the LysR transcriptional regulatory family.</text>
</comment>
<dbReference type="SUPFAM" id="SSF53850">
    <property type="entry name" value="Periplasmic binding protein-like II"/>
    <property type="match status" value="1"/>
</dbReference>
<dbReference type="PANTHER" id="PTHR30126:SF91">
    <property type="entry name" value="LYSR FAMILY TRANSCRIPTIONAL REGULATOR"/>
    <property type="match status" value="1"/>
</dbReference>
<reference evidence="7" key="1">
    <citation type="submission" date="2018-12" db="EMBL/GenBank/DDBJ databases">
        <title>Dusodibacter welbiota gen. nov., sp. nov., isolated from human faeces and emended description of the Oscillibacter genus.</title>
        <authorList>
            <person name="Le Roy T."/>
            <person name="Van der Smissen P."/>
            <person name="Delzenne N."/>
            <person name="Muccioli G."/>
            <person name="Collet J.F."/>
            <person name="Cani P.D."/>
        </authorList>
    </citation>
    <scope>NUCLEOTIDE SEQUENCE [LARGE SCALE GENOMIC DNA]</scope>
    <source>
        <strain evidence="7">J115</strain>
    </source>
</reference>
<dbReference type="GO" id="GO:0000976">
    <property type="term" value="F:transcription cis-regulatory region binding"/>
    <property type="evidence" value="ECO:0007669"/>
    <property type="project" value="TreeGrafter"/>
</dbReference>
<accession>A0A4D7AVC5</accession>
<dbReference type="KEGG" id="obj:EIO64_03355"/>
<organism evidence="6 7">
    <name type="scientific">Dysosmobacter welbionis</name>
    <dbReference type="NCBI Taxonomy" id="2093857"/>
    <lineage>
        <taxon>Bacteria</taxon>
        <taxon>Bacillati</taxon>
        <taxon>Bacillota</taxon>
        <taxon>Clostridia</taxon>
        <taxon>Eubacteriales</taxon>
        <taxon>Oscillospiraceae</taxon>
        <taxon>Dysosmobacter</taxon>
    </lineage>
</organism>
<keyword evidence="7" id="KW-1185">Reference proteome</keyword>
<evidence type="ECO:0000256" key="1">
    <source>
        <dbReference type="ARBA" id="ARBA00009437"/>
    </source>
</evidence>
<evidence type="ECO:0000256" key="2">
    <source>
        <dbReference type="ARBA" id="ARBA00023015"/>
    </source>
</evidence>
<protein>
    <submittedName>
        <fullName evidence="6">LysR family transcriptional regulator</fullName>
    </submittedName>
</protein>
<dbReference type="GeneID" id="89523208"/>
<dbReference type="Gene3D" id="3.40.190.290">
    <property type="match status" value="1"/>
</dbReference>
<dbReference type="SUPFAM" id="SSF46785">
    <property type="entry name" value="Winged helix' DNA-binding domain"/>
    <property type="match status" value="1"/>
</dbReference>
<dbReference type="Pfam" id="PF00126">
    <property type="entry name" value="HTH_1"/>
    <property type="match status" value="1"/>
</dbReference>
<dbReference type="InterPro" id="IPR036390">
    <property type="entry name" value="WH_DNA-bd_sf"/>
</dbReference>
<keyword evidence="3" id="KW-0238">DNA-binding</keyword>
<dbReference type="FunFam" id="1.10.10.10:FF:000001">
    <property type="entry name" value="LysR family transcriptional regulator"/>
    <property type="match status" value="1"/>
</dbReference>
<keyword evidence="2" id="KW-0805">Transcription regulation</keyword>
<dbReference type="Pfam" id="PF03466">
    <property type="entry name" value="LysR_substrate"/>
    <property type="match status" value="1"/>
</dbReference>
<dbReference type="Proteomes" id="UP000298642">
    <property type="component" value="Chromosome"/>
</dbReference>
<sequence length="295" mass="32481">MTLRHLEIFSAVCAQESFTRAAEQLNMAQPAVSLAIRELEVFYNVRLFERMNRRVYLTEAGRTLRQYADTVLSQFQESVEVLRESGAQGACRFGVHVTLGETRLAGILAHLAEALPEITVRASIHNSRETERMILQNELDFAVVDNVTVSPHYLVEPLCGEELAAVCAPGYLEGKNSLTLAELAEERLLLRERGSGTRNSVDAGLQGAGATAQPVVESVSTAALLACARAGLGITLLPRSLVVADLERGDLRELAVEDGGFHRSYFLVRHRSKYLTDGMKRVIRVLREHLGGEQP</sequence>
<name>A0A4D7AVC5_9FIRM</name>
<dbReference type="InterPro" id="IPR005119">
    <property type="entry name" value="LysR_subst-bd"/>
</dbReference>
<evidence type="ECO:0000256" key="3">
    <source>
        <dbReference type="ARBA" id="ARBA00023125"/>
    </source>
</evidence>
<dbReference type="PROSITE" id="PS50931">
    <property type="entry name" value="HTH_LYSR"/>
    <property type="match status" value="1"/>
</dbReference>
<dbReference type="EMBL" id="CP034413">
    <property type="protein sequence ID" value="QCI58387.1"/>
    <property type="molecule type" value="Genomic_DNA"/>
</dbReference>
<dbReference type="PANTHER" id="PTHR30126">
    <property type="entry name" value="HTH-TYPE TRANSCRIPTIONAL REGULATOR"/>
    <property type="match status" value="1"/>
</dbReference>
<evidence type="ECO:0000313" key="7">
    <source>
        <dbReference type="Proteomes" id="UP000298642"/>
    </source>
</evidence>
<keyword evidence="4" id="KW-0804">Transcription</keyword>
<dbReference type="Gene3D" id="1.10.10.10">
    <property type="entry name" value="Winged helix-like DNA-binding domain superfamily/Winged helix DNA-binding domain"/>
    <property type="match status" value="1"/>
</dbReference>
<dbReference type="InterPro" id="IPR000847">
    <property type="entry name" value="LysR_HTH_N"/>
</dbReference>
<proteinExistence type="inferred from homology"/>
<dbReference type="GO" id="GO:0003700">
    <property type="term" value="F:DNA-binding transcription factor activity"/>
    <property type="evidence" value="ECO:0007669"/>
    <property type="project" value="InterPro"/>
</dbReference>
<feature type="domain" description="HTH lysR-type" evidence="5">
    <location>
        <begin position="1"/>
        <end position="58"/>
    </location>
</feature>
<dbReference type="AlphaFoldDB" id="A0A4D7AVC5"/>
<dbReference type="InterPro" id="IPR036388">
    <property type="entry name" value="WH-like_DNA-bd_sf"/>
</dbReference>
<evidence type="ECO:0000256" key="4">
    <source>
        <dbReference type="ARBA" id="ARBA00023163"/>
    </source>
</evidence>
<gene>
    <name evidence="6" type="ORF">EIO64_03355</name>
</gene>
<dbReference type="RefSeq" id="WP_119311345.1">
    <property type="nucleotide sequence ID" value="NZ_CP034413.3"/>
</dbReference>
<dbReference type="PRINTS" id="PR00039">
    <property type="entry name" value="HTHLYSR"/>
</dbReference>